<name>A0AAE0S3A5_9BIVA</name>
<dbReference type="Proteomes" id="UP001195483">
    <property type="component" value="Unassembled WGS sequence"/>
</dbReference>
<reference evidence="1" key="1">
    <citation type="journal article" date="2021" name="Genome Biol. Evol.">
        <title>A High-Quality Reference Genome for a Parasitic Bivalve with Doubly Uniparental Inheritance (Bivalvia: Unionida).</title>
        <authorList>
            <person name="Smith C.H."/>
        </authorList>
    </citation>
    <scope>NUCLEOTIDE SEQUENCE</scope>
    <source>
        <strain evidence="1">CHS0354</strain>
    </source>
</reference>
<proteinExistence type="predicted"/>
<comment type="caution">
    <text evidence="1">The sequence shown here is derived from an EMBL/GenBank/DDBJ whole genome shotgun (WGS) entry which is preliminary data.</text>
</comment>
<dbReference type="EMBL" id="JAEAOA010000639">
    <property type="protein sequence ID" value="KAK3584403.1"/>
    <property type="molecule type" value="Genomic_DNA"/>
</dbReference>
<dbReference type="AlphaFoldDB" id="A0AAE0S3A5"/>
<evidence type="ECO:0000313" key="2">
    <source>
        <dbReference type="Proteomes" id="UP001195483"/>
    </source>
</evidence>
<evidence type="ECO:0000313" key="1">
    <source>
        <dbReference type="EMBL" id="KAK3584403.1"/>
    </source>
</evidence>
<sequence>MEEEDYIFVFAKGDKPLYKNNKSMEIRGKLSTGKYTQDGKMQAKLVHQREEKAKARARNINRLKEKQAKELNWWRKIQPIYYVLEKPNIEEE</sequence>
<reference evidence="1" key="2">
    <citation type="journal article" date="2021" name="Genome Biol. Evol.">
        <title>Developing a high-quality reference genome for a parasitic bivalve with doubly uniparental inheritance (Bivalvia: Unionida).</title>
        <authorList>
            <person name="Smith C.H."/>
        </authorList>
    </citation>
    <scope>NUCLEOTIDE SEQUENCE</scope>
    <source>
        <strain evidence="1">CHS0354</strain>
        <tissue evidence="1">Mantle</tissue>
    </source>
</reference>
<reference evidence="1" key="3">
    <citation type="submission" date="2023-05" db="EMBL/GenBank/DDBJ databases">
        <authorList>
            <person name="Smith C.H."/>
        </authorList>
    </citation>
    <scope>NUCLEOTIDE SEQUENCE</scope>
    <source>
        <strain evidence="1">CHS0354</strain>
        <tissue evidence="1">Mantle</tissue>
    </source>
</reference>
<gene>
    <name evidence="1" type="ORF">CHS0354_010179</name>
</gene>
<accession>A0AAE0S3A5</accession>
<organism evidence="1 2">
    <name type="scientific">Potamilus streckersoni</name>
    <dbReference type="NCBI Taxonomy" id="2493646"/>
    <lineage>
        <taxon>Eukaryota</taxon>
        <taxon>Metazoa</taxon>
        <taxon>Spiralia</taxon>
        <taxon>Lophotrochozoa</taxon>
        <taxon>Mollusca</taxon>
        <taxon>Bivalvia</taxon>
        <taxon>Autobranchia</taxon>
        <taxon>Heteroconchia</taxon>
        <taxon>Palaeoheterodonta</taxon>
        <taxon>Unionida</taxon>
        <taxon>Unionoidea</taxon>
        <taxon>Unionidae</taxon>
        <taxon>Ambleminae</taxon>
        <taxon>Lampsilini</taxon>
        <taxon>Potamilus</taxon>
    </lineage>
</organism>
<protein>
    <submittedName>
        <fullName evidence="1">Uncharacterized protein</fullName>
    </submittedName>
</protein>
<keyword evidence="2" id="KW-1185">Reference proteome</keyword>